<dbReference type="AlphaFoldDB" id="A0A0K2VDV2"/>
<dbReference type="EMBL" id="HACA01031189">
    <property type="protein sequence ID" value="CDW48550.1"/>
    <property type="molecule type" value="Transcribed_RNA"/>
</dbReference>
<proteinExistence type="predicted"/>
<protein>
    <submittedName>
        <fullName evidence="1">Uncharacterized protein</fullName>
    </submittedName>
</protein>
<organism evidence="1">
    <name type="scientific">Lepeophtheirus salmonis</name>
    <name type="common">Salmon louse</name>
    <name type="synonym">Caligus salmonis</name>
    <dbReference type="NCBI Taxonomy" id="72036"/>
    <lineage>
        <taxon>Eukaryota</taxon>
        <taxon>Metazoa</taxon>
        <taxon>Ecdysozoa</taxon>
        <taxon>Arthropoda</taxon>
        <taxon>Crustacea</taxon>
        <taxon>Multicrustacea</taxon>
        <taxon>Hexanauplia</taxon>
        <taxon>Copepoda</taxon>
        <taxon>Siphonostomatoida</taxon>
        <taxon>Caligidae</taxon>
        <taxon>Lepeophtheirus</taxon>
    </lineage>
</organism>
<evidence type="ECO:0000313" key="1">
    <source>
        <dbReference type="EMBL" id="CDW48550.1"/>
    </source>
</evidence>
<name>A0A0K2VDV2_LEPSM</name>
<reference evidence="1" key="1">
    <citation type="submission" date="2014-05" db="EMBL/GenBank/DDBJ databases">
        <authorList>
            <person name="Chronopoulou M."/>
        </authorList>
    </citation>
    <scope>NUCLEOTIDE SEQUENCE</scope>
    <source>
        <tissue evidence="1">Whole organism</tissue>
    </source>
</reference>
<sequence length="33" mass="3797">MDHSALETEFLIWVKLTCISFVHSKVVSFNNNS</sequence>
<accession>A0A0K2VDV2</accession>